<accession>A0A5B2V1N1</accession>
<reference evidence="1 4" key="2">
    <citation type="submission" date="2019-09" db="EMBL/GenBank/DDBJ databases">
        <title>Draft genome sequence of Pseudomonas brenneri CCUG 51514(T).</title>
        <authorList>
            <person name="Tunovic T."/>
            <person name="Pineiro-Iglesias B."/>
            <person name="Unosson C."/>
            <person name="Inganas E."/>
            <person name="Ohlen M."/>
            <person name="Cardew S."/>
            <person name="Jensie-Markopoulos S."/>
            <person name="Salva-Serra F."/>
            <person name="Jaen-Luchoro D."/>
            <person name="Svensson-Stadler L."/>
            <person name="Chun J."/>
            <person name="Moore E."/>
        </authorList>
    </citation>
    <scope>NUCLEOTIDE SEQUENCE [LARGE SCALE GENOMIC DNA]</scope>
    <source>
        <strain evidence="1 4">CCUG 51514</strain>
    </source>
</reference>
<evidence type="ECO:0000313" key="3">
    <source>
        <dbReference type="Proteomes" id="UP000199620"/>
    </source>
</evidence>
<evidence type="ECO:0000313" key="2">
    <source>
        <dbReference type="EMBL" id="SDV08887.1"/>
    </source>
</evidence>
<keyword evidence="3" id="KW-1185">Reference proteome</keyword>
<gene>
    <name evidence="1" type="ORF">F1720_02725</name>
    <name evidence="2" type="ORF">SAMN04490181_4554</name>
</gene>
<dbReference type="EMBL" id="VUOL01000002">
    <property type="protein sequence ID" value="KAA2232480.1"/>
    <property type="molecule type" value="Genomic_DNA"/>
</dbReference>
<dbReference type="AlphaFoldDB" id="A0A5B2V1N1"/>
<dbReference type="OrthoDB" id="6937322at2"/>
<dbReference type="RefSeq" id="WP_090292528.1">
    <property type="nucleotide sequence ID" value="NZ_BMNU01000003.1"/>
</dbReference>
<protein>
    <submittedName>
        <fullName evidence="1">Uncharacterized protein</fullName>
    </submittedName>
</protein>
<sequence length="328" mass="37720">MPSTEFMEFKTLADIQGHFDIALDLLLNKENFSHGVWPYKLYQLEASCQYEKLGKRCAQQHQKGYVVSCTDGSVVLIGHCCAYKYLSLDDESVKAGFKQLDANQRQLIRRRKVESLLKKRQSYIEQGKALHMQHRDFQARITELSNAFPRQIWQKLIDRWKMNRLEVVWEYQITKTGTENGQKVVERSWYPSSYGKLIGLGAWLEWDHQTYAGQISDYRKQLELIPANDELTNAEIDHAEATLNNVAAITSLERELAALSKMMSDFVEPSNLVRTVQLTSNQAVRAETVVAVHRLTGETLAMTPERFIADIDVALKRKHEATGLRIQQ</sequence>
<proteinExistence type="predicted"/>
<reference evidence="2 3" key="1">
    <citation type="submission" date="2016-10" db="EMBL/GenBank/DDBJ databases">
        <authorList>
            <person name="Varghese N."/>
            <person name="Submissions S."/>
        </authorList>
    </citation>
    <scope>NUCLEOTIDE SEQUENCE [LARGE SCALE GENOMIC DNA]</scope>
    <source>
        <strain evidence="2 3">BS2771</strain>
    </source>
</reference>
<evidence type="ECO:0000313" key="1">
    <source>
        <dbReference type="EMBL" id="KAA2232480.1"/>
    </source>
</evidence>
<name>A0A5B2V1N1_9PSED</name>
<dbReference type="EMBL" id="LT629800">
    <property type="protein sequence ID" value="SDV08887.1"/>
    <property type="molecule type" value="Genomic_DNA"/>
</dbReference>
<dbReference type="Proteomes" id="UP000199620">
    <property type="component" value="Chromosome I"/>
</dbReference>
<dbReference type="Proteomes" id="UP000325296">
    <property type="component" value="Unassembled WGS sequence"/>
</dbReference>
<evidence type="ECO:0000313" key="4">
    <source>
        <dbReference type="Proteomes" id="UP000325296"/>
    </source>
</evidence>
<organism evidence="1 4">
    <name type="scientific">Pseudomonas brenneri</name>
    <dbReference type="NCBI Taxonomy" id="129817"/>
    <lineage>
        <taxon>Bacteria</taxon>
        <taxon>Pseudomonadati</taxon>
        <taxon>Pseudomonadota</taxon>
        <taxon>Gammaproteobacteria</taxon>
        <taxon>Pseudomonadales</taxon>
        <taxon>Pseudomonadaceae</taxon>
        <taxon>Pseudomonas</taxon>
    </lineage>
</organism>